<dbReference type="Proteomes" id="UP000249185">
    <property type="component" value="Unassembled WGS sequence"/>
</dbReference>
<feature type="modified residue" description="4-aspartylphosphate" evidence="3">
    <location>
        <position position="53"/>
    </location>
</feature>
<dbReference type="FunFam" id="3.40.50.2300:FF:000574">
    <property type="entry name" value="Response regulator PleD"/>
    <property type="match status" value="1"/>
</dbReference>
<comment type="catalytic activity">
    <reaction evidence="2">
        <text>2 GTP = 3',3'-c-di-GMP + 2 diphosphate</text>
        <dbReference type="Rhea" id="RHEA:24898"/>
        <dbReference type="ChEBI" id="CHEBI:33019"/>
        <dbReference type="ChEBI" id="CHEBI:37565"/>
        <dbReference type="ChEBI" id="CHEBI:58805"/>
        <dbReference type="EC" id="2.7.7.65"/>
    </reaction>
</comment>
<proteinExistence type="predicted"/>
<comment type="caution">
    <text evidence="3">Lacks conserved residue(s) required for the propagation of feature annotation.</text>
</comment>
<name>A0A2W5ND27_RHOSU</name>
<dbReference type="InterPro" id="IPR001789">
    <property type="entry name" value="Sig_transdc_resp-reg_receiver"/>
</dbReference>
<dbReference type="EMBL" id="QFPW01000002">
    <property type="protein sequence ID" value="PZQ51436.1"/>
    <property type="molecule type" value="Genomic_DNA"/>
</dbReference>
<evidence type="ECO:0000313" key="6">
    <source>
        <dbReference type="EMBL" id="PZQ51436.1"/>
    </source>
</evidence>
<gene>
    <name evidence="6" type="ORF">DI556_04535</name>
</gene>
<protein>
    <recommendedName>
        <fullName evidence="1">diguanylate cyclase</fullName>
        <ecNumber evidence="1">2.7.7.65</ecNumber>
    </recommendedName>
</protein>
<dbReference type="SUPFAM" id="SSF55073">
    <property type="entry name" value="Nucleotide cyclase"/>
    <property type="match status" value="1"/>
</dbReference>
<dbReference type="InterPro" id="IPR043128">
    <property type="entry name" value="Rev_trsase/Diguanyl_cyclase"/>
</dbReference>
<evidence type="ECO:0000256" key="1">
    <source>
        <dbReference type="ARBA" id="ARBA00012528"/>
    </source>
</evidence>
<dbReference type="EC" id="2.7.7.65" evidence="1"/>
<reference evidence="6 7" key="1">
    <citation type="submission" date="2017-08" db="EMBL/GenBank/DDBJ databases">
        <title>Infants hospitalized years apart are colonized by the same room-sourced microbial strains.</title>
        <authorList>
            <person name="Brooks B."/>
            <person name="Olm M.R."/>
            <person name="Firek B.A."/>
            <person name="Baker R."/>
            <person name="Thomas B.C."/>
            <person name="Morowitz M.J."/>
            <person name="Banfield J.F."/>
        </authorList>
    </citation>
    <scope>NUCLEOTIDE SEQUENCE [LARGE SCALE GENOMIC DNA]</scope>
    <source>
        <strain evidence="6">S2_005_002_R2_34</strain>
    </source>
</reference>
<dbReference type="PROSITE" id="PS50110">
    <property type="entry name" value="RESPONSE_REGULATORY"/>
    <property type="match status" value="2"/>
</dbReference>
<feature type="domain" description="Response regulatory" evidence="4">
    <location>
        <begin position="157"/>
        <end position="275"/>
    </location>
</feature>
<dbReference type="GO" id="GO:0043709">
    <property type="term" value="P:cell adhesion involved in single-species biofilm formation"/>
    <property type="evidence" value="ECO:0007669"/>
    <property type="project" value="TreeGrafter"/>
</dbReference>
<dbReference type="NCBIfam" id="NF007135">
    <property type="entry name" value="PRK09581.1"/>
    <property type="match status" value="1"/>
</dbReference>
<dbReference type="Gene3D" id="3.30.70.270">
    <property type="match status" value="1"/>
</dbReference>
<dbReference type="SMART" id="SM00267">
    <property type="entry name" value="GGDEF"/>
    <property type="match status" value="1"/>
</dbReference>
<accession>A0A2W5ND27</accession>
<dbReference type="PANTHER" id="PTHR45138:SF9">
    <property type="entry name" value="DIGUANYLATE CYCLASE DGCM-RELATED"/>
    <property type="match status" value="1"/>
</dbReference>
<feature type="domain" description="Response regulatory" evidence="4">
    <location>
        <begin position="4"/>
        <end position="120"/>
    </location>
</feature>
<dbReference type="AlphaFoldDB" id="A0A2W5ND27"/>
<evidence type="ECO:0000313" key="7">
    <source>
        <dbReference type="Proteomes" id="UP000249185"/>
    </source>
</evidence>
<evidence type="ECO:0000256" key="2">
    <source>
        <dbReference type="ARBA" id="ARBA00034247"/>
    </source>
</evidence>
<dbReference type="PROSITE" id="PS50887">
    <property type="entry name" value="GGDEF"/>
    <property type="match status" value="1"/>
</dbReference>
<dbReference type="InterPro" id="IPR011006">
    <property type="entry name" value="CheY-like_superfamily"/>
</dbReference>
<dbReference type="SMART" id="SM00448">
    <property type="entry name" value="REC"/>
    <property type="match status" value="2"/>
</dbReference>
<dbReference type="NCBIfam" id="TIGR00254">
    <property type="entry name" value="GGDEF"/>
    <property type="match status" value="1"/>
</dbReference>
<organism evidence="6 7">
    <name type="scientific">Rhodovulum sulfidophilum</name>
    <name type="common">Rhodobacter sulfidophilus</name>
    <dbReference type="NCBI Taxonomy" id="35806"/>
    <lineage>
        <taxon>Bacteria</taxon>
        <taxon>Pseudomonadati</taxon>
        <taxon>Pseudomonadota</taxon>
        <taxon>Alphaproteobacteria</taxon>
        <taxon>Rhodobacterales</taxon>
        <taxon>Paracoccaceae</taxon>
        <taxon>Rhodovulum</taxon>
    </lineage>
</organism>
<dbReference type="InterPro" id="IPR000160">
    <property type="entry name" value="GGDEF_dom"/>
</dbReference>
<dbReference type="Gene3D" id="3.40.50.2300">
    <property type="match status" value="1"/>
</dbReference>
<dbReference type="GO" id="GO:0052621">
    <property type="term" value="F:diguanylate cyclase activity"/>
    <property type="evidence" value="ECO:0007669"/>
    <property type="project" value="UniProtKB-EC"/>
</dbReference>
<dbReference type="GO" id="GO:1902201">
    <property type="term" value="P:negative regulation of bacterial-type flagellum-dependent cell motility"/>
    <property type="evidence" value="ECO:0007669"/>
    <property type="project" value="TreeGrafter"/>
</dbReference>
<comment type="caution">
    <text evidence="6">The sequence shown here is derived from an EMBL/GenBank/DDBJ whole genome shotgun (WGS) entry which is preliminary data.</text>
</comment>
<dbReference type="InterPro" id="IPR050469">
    <property type="entry name" value="Diguanylate_Cyclase"/>
</dbReference>
<dbReference type="GO" id="GO:0005886">
    <property type="term" value="C:plasma membrane"/>
    <property type="evidence" value="ECO:0007669"/>
    <property type="project" value="TreeGrafter"/>
</dbReference>
<dbReference type="PANTHER" id="PTHR45138">
    <property type="entry name" value="REGULATORY COMPONENTS OF SENSORY TRANSDUCTION SYSTEM"/>
    <property type="match status" value="1"/>
</dbReference>
<dbReference type="InterPro" id="IPR029787">
    <property type="entry name" value="Nucleotide_cyclase"/>
</dbReference>
<keyword evidence="3" id="KW-0597">Phosphoprotein</keyword>
<dbReference type="CDD" id="cd01949">
    <property type="entry name" value="GGDEF"/>
    <property type="match status" value="1"/>
</dbReference>
<dbReference type="Pfam" id="PF00990">
    <property type="entry name" value="GGDEF"/>
    <property type="match status" value="1"/>
</dbReference>
<dbReference type="Pfam" id="PF00072">
    <property type="entry name" value="Response_reg"/>
    <property type="match status" value="2"/>
</dbReference>
<evidence type="ECO:0000259" key="4">
    <source>
        <dbReference type="PROSITE" id="PS50110"/>
    </source>
</evidence>
<evidence type="ECO:0000256" key="3">
    <source>
        <dbReference type="PROSITE-ProRule" id="PRU00169"/>
    </source>
</evidence>
<dbReference type="FunFam" id="3.30.70.270:FF:000001">
    <property type="entry name" value="Diguanylate cyclase domain protein"/>
    <property type="match status" value="1"/>
</dbReference>
<dbReference type="CDD" id="cd17538">
    <property type="entry name" value="REC_D1_PleD-like"/>
    <property type="match status" value="1"/>
</dbReference>
<sequence>MSGRVLVVDDVATNRLLLRAKLSSAYYDVVVAEDGPKALELARSEQPDMVMLDVMMPGMDGFTVCARLKADPETAHIPVIMVTALDTAEERIRGLEAGADDFLSKPFNDLALFARVRSLMRMKMMFDELRLRDLTSRELGLAELLPDAEAEGDPSGPILIAPPDAARGSELARELGARLALATIVTSSEREALNLSRLELPDCFVVHQRLMEGGDGLRLVSALRARPETRQSAVILVVENGDVDTAAKGLDLGASDYIEAPFDVNELIARIRSQLRRKRYSDRLRSNVRNGLRLAVIDPLTGIYNRRYASQHMNRVMERARETGGVFAVMMIDLDKFKSINDRFGHDAGDAVLREFSRRLQENIRGVDLVARFGGEEFFVAMPDVDAGAAGHAAERIRRAVEDTPVRLPGQAGEVKVTVSIGVAVAGAGDDDPEDIIKRADCALYRSKEGGRNRVSFFAQAA</sequence>
<feature type="domain" description="GGDEF" evidence="5">
    <location>
        <begin position="325"/>
        <end position="460"/>
    </location>
</feature>
<evidence type="ECO:0000259" key="5">
    <source>
        <dbReference type="PROSITE" id="PS50887"/>
    </source>
</evidence>
<dbReference type="SUPFAM" id="SSF52172">
    <property type="entry name" value="CheY-like"/>
    <property type="match status" value="2"/>
</dbReference>
<dbReference type="GO" id="GO:0000160">
    <property type="term" value="P:phosphorelay signal transduction system"/>
    <property type="evidence" value="ECO:0007669"/>
    <property type="project" value="InterPro"/>
</dbReference>